<dbReference type="Proteomes" id="UP000631694">
    <property type="component" value="Unassembled WGS sequence"/>
</dbReference>
<comment type="caution">
    <text evidence="1">The sequence shown here is derived from an EMBL/GenBank/DDBJ whole genome shotgun (WGS) entry which is preliminary data.</text>
</comment>
<dbReference type="InterPro" id="IPR011044">
    <property type="entry name" value="Quino_amine_DH_bsu"/>
</dbReference>
<dbReference type="AlphaFoldDB" id="A0A931I2A4"/>
<name>A0A931I2A4_9HYPH</name>
<dbReference type="PIRSF" id="PIRSF028101">
    <property type="entry name" value="UCP028101"/>
    <property type="match status" value="1"/>
</dbReference>
<sequence length="371" mass="38336">MLIDRRRLIGLSAGLFALGPRRLFAATAEGPRYASCAKLPDGSFAAVLMDAAGRILGVRPLPDRGHDIAHDPVSGRLVAFARRPGSFAVVFEADPAVAPILLPAPEGRHFYGHGVFSPDGKLLYTTENDYAAGQGVVGIYDVAAGFERVGEMPTGGIGPHELVLLGDGRTLVVANGGLDTSPEFGRLDLNSADMEASLAVIDAPSGKLTAVRRLPDELRKLSIRHLAVDAAGAVWFGCQYEGAPTDLPPLAGRLTADGTTEMFALPDALRARTRNYVGSVAASRDGDLVAFSAPRGGLIFAFDSATGRFAGTTRLADGCGIAPAAGEGAGGLLATSGEGAVIGLDFTKGDGSATPMSREDVAFDNHLTLIG</sequence>
<dbReference type="Pfam" id="PF07433">
    <property type="entry name" value="DUF1513"/>
    <property type="match status" value="1"/>
</dbReference>
<evidence type="ECO:0000313" key="2">
    <source>
        <dbReference type="Proteomes" id="UP000631694"/>
    </source>
</evidence>
<evidence type="ECO:0000313" key="1">
    <source>
        <dbReference type="EMBL" id="MBH0238109.1"/>
    </source>
</evidence>
<proteinExistence type="predicted"/>
<keyword evidence="2" id="KW-1185">Reference proteome</keyword>
<dbReference type="RefSeq" id="WP_197311202.1">
    <property type="nucleotide sequence ID" value="NZ_JADZLT010000050.1"/>
</dbReference>
<reference evidence="1" key="1">
    <citation type="submission" date="2020-12" db="EMBL/GenBank/DDBJ databases">
        <title>Methylobrevis albus sp. nov., isolated from fresh water lack sediment.</title>
        <authorList>
            <person name="Zou Q."/>
        </authorList>
    </citation>
    <scope>NUCLEOTIDE SEQUENCE</scope>
    <source>
        <strain evidence="1">L22</strain>
    </source>
</reference>
<dbReference type="SUPFAM" id="SSF50969">
    <property type="entry name" value="YVTN repeat-like/Quinoprotein amine dehydrogenase"/>
    <property type="match status" value="1"/>
</dbReference>
<dbReference type="EMBL" id="JADZLT010000050">
    <property type="protein sequence ID" value="MBH0238109.1"/>
    <property type="molecule type" value="Genomic_DNA"/>
</dbReference>
<accession>A0A931I2A4</accession>
<organism evidence="1 2">
    <name type="scientific">Methylobrevis albus</name>
    <dbReference type="NCBI Taxonomy" id="2793297"/>
    <lineage>
        <taxon>Bacteria</taxon>
        <taxon>Pseudomonadati</taxon>
        <taxon>Pseudomonadota</taxon>
        <taxon>Alphaproteobacteria</taxon>
        <taxon>Hyphomicrobiales</taxon>
        <taxon>Pleomorphomonadaceae</taxon>
        <taxon>Methylobrevis</taxon>
    </lineage>
</organism>
<dbReference type="InterPro" id="IPR015943">
    <property type="entry name" value="WD40/YVTN_repeat-like_dom_sf"/>
</dbReference>
<dbReference type="InterPro" id="IPR008311">
    <property type="entry name" value="UCP028101"/>
</dbReference>
<gene>
    <name evidence="1" type="ORF">I5731_09775</name>
</gene>
<dbReference type="Gene3D" id="2.130.10.10">
    <property type="entry name" value="YVTN repeat-like/Quinoprotein amine dehydrogenase"/>
    <property type="match status" value="1"/>
</dbReference>
<protein>
    <submittedName>
        <fullName evidence="1">DUF1513 domain-containing protein</fullName>
    </submittedName>
</protein>